<keyword evidence="3" id="KW-0813">Transport</keyword>
<evidence type="ECO:0000256" key="8">
    <source>
        <dbReference type="RuleBase" id="RU363041"/>
    </source>
</evidence>
<dbReference type="Pfam" id="PF01925">
    <property type="entry name" value="TauE"/>
    <property type="match status" value="1"/>
</dbReference>
<dbReference type="EMBL" id="CP077090">
    <property type="protein sequence ID" value="QXI11264.1"/>
    <property type="molecule type" value="Genomic_DNA"/>
</dbReference>
<keyword evidence="4 8" id="KW-1003">Cell membrane</keyword>
<dbReference type="PANTHER" id="PTHR30269">
    <property type="entry name" value="TRANSMEMBRANE PROTEIN YFCA"/>
    <property type="match status" value="1"/>
</dbReference>
<evidence type="ECO:0000313" key="10">
    <source>
        <dbReference type="Proteomes" id="UP000627092"/>
    </source>
</evidence>
<comment type="similarity">
    <text evidence="2 8">Belongs to the 4-toluene sulfonate uptake permease (TSUP) (TC 2.A.102) family.</text>
</comment>
<dbReference type="PANTHER" id="PTHR30269:SF37">
    <property type="entry name" value="MEMBRANE TRANSPORTER PROTEIN"/>
    <property type="match status" value="1"/>
</dbReference>
<feature type="transmembrane region" description="Helical" evidence="8">
    <location>
        <begin position="102"/>
        <end position="120"/>
    </location>
</feature>
<comment type="subcellular location">
    <subcellularLocation>
        <location evidence="1 8">Cell membrane</location>
        <topology evidence="1 8">Multi-pass membrane protein</topology>
    </subcellularLocation>
</comment>
<organism evidence="9 10">
    <name type="scientific">Pseudomonas zeae</name>
    <dbReference type="NCBI Taxonomy" id="2745510"/>
    <lineage>
        <taxon>Bacteria</taxon>
        <taxon>Pseudomonadati</taxon>
        <taxon>Pseudomonadota</taxon>
        <taxon>Gammaproteobacteria</taxon>
        <taxon>Pseudomonadales</taxon>
        <taxon>Pseudomonadaceae</taxon>
        <taxon>Pseudomonas</taxon>
    </lineage>
</organism>
<protein>
    <recommendedName>
        <fullName evidence="8">Probable membrane transporter protein</fullName>
    </recommendedName>
</protein>
<dbReference type="GO" id="GO:0005886">
    <property type="term" value="C:plasma membrane"/>
    <property type="evidence" value="ECO:0007669"/>
    <property type="project" value="UniProtKB-SubCell"/>
</dbReference>
<feature type="transmembrane region" description="Helical" evidence="8">
    <location>
        <begin position="132"/>
        <end position="152"/>
    </location>
</feature>
<evidence type="ECO:0000256" key="1">
    <source>
        <dbReference type="ARBA" id="ARBA00004651"/>
    </source>
</evidence>
<proteinExistence type="inferred from homology"/>
<evidence type="ECO:0000256" key="7">
    <source>
        <dbReference type="ARBA" id="ARBA00023136"/>
    </source>
</evidence>
<name>A0A9E6NP34_9PSED</name>
<feature type="transmembrane region" description="Helical" evidence="8">
    <location>
        <begin position="73"/>
        <end position="96"/>
    </location>
</feature>
<evidence type="ECO:0000256" key="6">
    <source>
        <dbReference type="ARBA" id="ARBA00022989"/>
    </source>
</evidence>
<dbReference type="KEGG" id="pze:HU754_026345"/>
<evidence type="ECO:0000256" key="2">
    <source>
        <dbReference type="ARBA" id="ARBA00009142"/>
    </source>
</evidence>
<gene>
    <name evidence="9" type="ORF">HU754_026345</name>
</gene>
<evidence type="ECO:0000256" key="5">
    <source>
        <dbReference type="ARBA" id="ARBA00022692"/>
    </source>
</evidence>
<dbReference type="InterPro" id="IPR052017">
    <property type="entry name" value="TSUP"/>
</dbReference>
<reference evidence="9" key="1">
    <citation type="journal article" date="2020" name="Microorganisms">
        <title>Reliable Identification of Environmental Pseudomonas Isolates Using the rpoD Gene.</title>
        <authorList>
            <consortium name="The Broad Institute Genome Sequencing Platform"/>
            <person name="Girard L."/>
            <person name="Lood C."/>
            <person name="Rokni-Zadeh H."/>
            <person name="van Noort V."/>
            <person name="Lavigne R."/>
            <person name="De Mot R."/>
        </authorList>
    </citation>
    <scope>NUCLEOTIDE SEQUENCE</scope>
    <source>
        <strain evidence="9">OE 48.2</strain>
    </source>
</reference>
<dbReference type="RefSeq" id="WP_202894550.1">
    <property type="nucleotide sequence ID" value="NZ_CP077090.1"/>
</dbReference>
<evidence type="ECO:0000256" key="4">
    <source>
        <dbReference type="ARBA" id="ARBA00022475"/>
    </source>
</evidence>
<dbReference type="InterPro" id="IPR002781">
    <property type="entry name" value="TM_pro_TauE-like"/>
</dbReference>
<keyword evidence="6 8" id="KW-1133">Transmembrane helix</keyword>
<feature type="transmembrane region" description="Helical" evidence="8">
    <location>
        <begin position="228"/>
        <end position="248"/>
    </location>
</feature>
<dbReference type="AlphaFoldDB" id="A0A9E6NP34"/>
<feature type="transmembrane region" description="Helical" evidence="8">
    <location>
        <begin position="198"/>
        <end position="216"/>
    </location>
</feature>
<reference evidence="9" key="2">
    <citation type="journal article" date="2021" name="Microorganisms">
        <title>The Ever-Expanding Pseudomonas Genus: Description of 43 New Species and Partition of the Pseudomonas putida Group.</title>
        <authorList>
            <person name="Girard L."/>
            <person name="Lood C."/>
            <person name="Hofte M."/>
            <person name="Vandamme P."/>
            <person name="Rokni-Zadeh H."/>
            <person name="van Noort V."/>
            <person name="Lavigne R."/>
            <person name="De Mot R."/>
        </authorList>
    </citation>
    <scope>NUCLEOTIDE SEQUENCE</scope>
    <source>
        <strain evidence="9">OE 48.2</strain>
    </source>
</reference>
<feature type="transmembrane region" description="Helical" evidence="8">
    <location>
        <begin position="30"/>
        <end position="61"/>
    </location>
</feature>
<sequence>MMSIWAHVGFLLCVAVATFAQNTTGFAFGLLLLGLTGLLQLAPVETVANVSSFLTLINALVLLRRRPALAPKLLAVILGCSLIGVVVGVELLGLLGAHERDLLQLVLGATIVLCSFLLVVQSRHRQRLSGWLSFSGFAGLSGVMGGLFSSAGPPLVYQLYRQPLATQVVRDTLIVAFAVNALLRLGLLTYSGRFELQAGYLALEAAPVVFALTWYMRRRPPTIKAQTLRIGVFVLLLLAGASLVVRPLRAMHF</sequence>
<keyword evidence="5 8" id="KW-0812">Transmembrane</keyword>
<evidence type="ECO:0000256" key="3">
    <source>
        <dbReference type="ARBA" id="ARBA00022448"/>
    </source>
</evidence>
<dbReference type="Proteomes" id="UP000627092">
    <property type="component" value="Chromosome"/>
</dbReference>
<keyword evidence="7 8" id="KW-0472">Membrane</keyword>
<evidence type="ECO:0000313" key="9">
    <source>
        <dbReference type="EMBL" id="QXI11264.1"/>
    </source>
</evidence>
<accession>A0A9E6NP34</accession>